<dbReference type="HOGENOM" id="CLU_044967_1_0_9"/>
<dbReference type="RefSeq" id="WP_010763511.1">
    <property type="nucleotide sequence ID" value="NZ_ASWB01000004.1"/>
</dbReference>
<dbReference type="InterPro" id="IPR007737">
    <property type="entry name" value="Mga_HTH"/>
</dbReference>
<comment type="caution">
    <text evidence="2">The sequence shown here is derived from an EMBL/GenBank/DDBJ whole genome shotgun (WGS) entry which is preliminary data.</text>
</comment>
<dbReference type="STRING" id="155617.RV09_GL003144"/>
<dbReference type="PATRIC" id="fig|1158609.3.peg.75"/>
<reference evidence="3 5" key="2">
    <citation type="submission" date="2013-03" db="EMBL/GenBank/DDBJ databases">
        <title>The Genome Sequence of Enterococcus moraviensis BAA-383 (PacBio/Illumina hybrid assembly).</title>
        <authorList>
            <consortium name="The Broad Institute Genomics Platform"/>
            <consortium name="The Broad Institute Genome Sequencing Center for Infectious Disease"/>
            <person name="Earl A."/>
            <person name="Russ C."/>
            <person name="Gilmore M."/>
            <person name="Surin D."/>
            <person name="Walker B."/>
            <person name="Young S."/>
            <person name="Zeng Q."/>
            <person name="Gargeya S."/>
            <person name="Fitzgerald M."/>
            <person name="Haas B."/>
            <person name="Abouelleil A."/>
            <person name="Allen A.W."/>
            <person name="Alvarado L."/>
            <person name="Arachchi H.M."/>
            <person name="Berlin A.M."/>
            <person name="Chapman S.B."/>
            <person name="Gainer-Dewar J."/>
            <person name="Goldberg J."/>
            <person name="Griggs A."/>
            <person name="Gujja S."/>
            <person name="Hansen M."/>
            <person name="Howarth C."/>
            <person name="Imamovic A."/>
            <person name="Ireland A."/>
            <person name="Larimer J."/>
            <person name="McCowan C."/>
            <person name="Murphy C."/>
            <person name="Pearson M."/>
            <person name="Poon T.W."/>
            <person name="Priest M."/>
            <person name="Roberts A."/>
            <person name="Saif S."/>
            <person name="Shea T."/>
            <person name="Sisk P."/>
            <person name="Sykes S."/>
            <person name="Wortman J."/>
            <person name="Nusbaum C."/>
            <person name="Birren B."/>
        </authorList>
    </citation>
    <scope>NUCLEOTIDE SEQUENCE [LARGE SCALE GENOMIC DNA]</scope>
    <source>
        <strain evidence="3 5">ATCC BAA-383</strain>
    </source>
</reference>
<evidence type="ECO:0000313" key="4">
    <source>
        <dbReference type="Proteomes" id="UP000013781"/>
    </source>
</evidence>
<evidence type="ECO:0000313" key="5">
    <source>
        <dbReference type="Proteomes" id="UP000014157"/>
    </source>
</evidence>
<name>R2THT3_9ENTE</name>
<protein>
    <recommendedName>
        <fullName evidence="1">Mga helix-turn-helix domain-containing protein</fullName>
    </recommendedName>
</protein>
<dbReference type="EMBL" id="ASWB01000004">
    <property type="protein sequence ID" value="EOT65080.1"/>
    <property type="molecule type" value="Genomic_DNA"/>
</dbReference>
<dbReference type="Proteomes" id="UP000013781">
    <property type="component" value="Unassembled WGS sequence"/>
</dbReference>
<evidence type="ECO:0000259" key="1">
    <source>
        <dbReference type="Pfam" id="PF05043"/>
    </source>
</evidence>
<dbReference type="Pfam" id="PF05043">
    <property type="entry name" value="Mga"/>
    <property type="match status" value="1"/>
</dbReference>
<dbReference type="OrthoDB" id="2143991at2"/>
<evidence type="ECO:0000313" key="2">
    <source>
        <dbReference type="EMBL" id="EOI06743.1"/>
    </source>
</evidence>
<proteinExistence type="predicted"/>
<evidence type="ECO:0000313" key="3">
    <source>
        <dbReference type="EMBL" id="EOT65080.1"/>
    </source>
</evidence>
<dbReference type="AlphaFoldDB" id="R2THT3"/>
<dbReference type="eggNOG" id="COG3711">
    <property type="taxonomic scope" value="Bacteria"/>
</dbReference>
<gene>
    <name evidence="3" type="ORF">I586_02814</name>
    <name evidence="2" type="ORF">UAY_00085</name>
</gene>
<organism evidence="2 4">
    <name type="scientific">Enterococcus moraviensis ATCC BAA-383</name>
    <dbReference type="NCBI Taxonomy" id="1158609"/>
    <lineage>
        <taxon>Bacteria</taxon>
        <taxon>Bacillati</taxon>
        <taxon>Bacillota</taxon>
        <taxon>Bacilli</taxon>
        <taxon>Lactobacillales</taxon>
        <taxon>Enterococcaceae</taxon>
        <taxon>Enterococcus</taxon>
    </lineage>
</organism>
<reference evidence="2 4" key="1">
    <citation type="submission" date="2013-02" db="EMBL/GenBank/DDBJ databases">
        <title>The Genome Sequence of Enterococcus moraviensis BAA-383.</title>
        <authorList>
            <consortium name="The Broad Institute Genome Sequencing Platform"/>
            <consortium name="The Broad Institute Genome Sequencing Center for Infectious Disease"/>
            <person name="Earl A.M."/>
            <person name="Gilmore M.S."/>
            <person name="Lebreton F."/>
            <person name="Walker B."/>
            <person name="Young S.K."/>
            <person name="Zeng Q."/>
            <person name="Gargeya S."/>
            <person name="Fitzgerald M."/>
            <person name="Haas B."/>
            <person name="Abouelleil A."/>
            <person name="Alvarado L."/>
            <person name="Arachchi H.M."/>
            <person name="Berlin A.M."/>
            <person name="Chapman S.B."/>
            <person name="Dewar J."/>
            <person name="Goldberg J."/>
            <person name="Griggs A."/>
            <person name="Gujja S."/>
            <person name="Hansen M."/>
            <person name="Howarth C."/>
            <person name="Imamovic A."/>
            <person name="Larimer J."/>
            <person name="McCowan C."/>
            <person name="Murphy C."/>
            <person name="Neiman D."/>
            <person name="Pearson M."/>
            <person name="Priest M."/>
            <person name="Roberts A."/>
            <person name="Saif S."/>
            <person name="Shea T."/>
            <person name="Sisk P."/>
            <person name="Sykes S."/>
            <person name="Wortman J."/>
            <person name="Nusbaum C."/>
            <person name="Birren B."/>
        </authorList>
    </citation>
    <scope>NUCLEOTIDE SEQUENCE [LARGE SCALE GENOMIC DNA]</scope>
    <source>
        <strain evidence="2 4">ATCC BAA-383</strain>
    </source>
</reference>
<sequence length="476" mass="56769">MKYLDFLEDDDKEKAQLLKILQLYNEQFLSKKKLLELTSLSRFLLERYLVELNNEFPQLRISEEYYDEIVFQPISNDMIQELQYRYAERSSKFRFFIEVLVEEKSIKKFQTEQHIAKTTFYQIRNKVLANLKEAGLSIRKNKLMGPETRVRSVIFDIISYFYFGERYPFTNSEQKIQQLLQQLITYFNLDLSFLQKRKLALFLQIMQNRRLNHHHLQENFCTVGEKTQRQFGSQIAMLKKVLMQSSEGEGESNYILLFLFVSDMFDCDLLFNDDLLLETKETAKALVAHLSNSFQLTKQQGKHLYHLFLKKVLGLSIFRQNYTTFVDVSAYSYFSEVYNPLHKLILRFIRKNQFCLALDLSKNEQAKLYYDFMFSILSCLESSQLGKPITIYIDFSHGNAYTEYISQSLHRFRDLNIVIQTRFNNDTQLSISDYKITELTCRQIIWKQPPTPSDWARFADIVIELREFENEKNEIF</sequence>
<dbReference type="EMBL" id="AJAS01000002">
    <property type="protein sequence ID" value="EOI06743.1"/>
    <property type="molecule type" value="Genomic_DNA"/>
</dbReference>
<keyword evidence="5" id="KW-1185">Reference proteome</keyword>
<dbReference type="Proteomes" id="UP000014157">
    <property type="component" value="Unassembled WGS sequence"/>
</dbReference>
<feature type="domain" description="Mga helix-turn-helix" evidence="1">
    <location>
        <begin position="79"/>
        <end position="155"/>
    </location>
</feature>
<accession>R2THT3</accession>